<sequence length="267" mass="30564">MNSSDRIELLVDPDTWYPMDEDMVSIDPVEFHSEDKPYKDCIDYYKRVTELTETVQTDIVCASGGGRMQEGSLSLMQMAKISFDLYNYQSNKKLFYVSLLTSPTTGRVTASSGMLGDIIIAEPYATIAFTGKRVIEETLKVTVLEKQQETEYLFEKGLFDLILLRNLLKDVLKKLEAFTKKFLELAHKVDNLDQKTTVTAFTNTLQLDCKAKEHLFLNKPATLKDMIMEVNSYANLERMMPERHKSTKSILTTHGLPTDRNTEEKED</sequence>
<keyword evidence="2" id="KW-0808">Transferase</keyword>
<feature type="region of interest" description="Disordered" evidence="7">
    <location>
        <begin position="244"/>
        <end position="267"/>
    </location>
</feature>
<dbReference type="InterPro" id="IPR000438">
    <property type="entry name" value="Acetyl_CoA_COase_Trfase_b_su"/>
</dbReference>
<dbReference type="GO" id="GO:0016740">
    <property type="term" value="F:transferase activity"/>
    <property type="evidence" value="ECO:0007669"/>
    <property type="project" value="UniProtKB-KW"/>
</dbReference>
<dbReference type="GO" id="GO:0003989">
    <property type="term" value="F:acetyl-CoA carboxylase activity"/>
    <property type="evidence" value="ECO:0007669"/>
    <property type="project" value="InterPro"/>
</dbReference>
<comment type="caution">
    <text evidence="9">The sequence shown here is derived from an EMBL/GenBank/DDBJ whole genome shotgun (WGS) entry which is preliminary data.</text>
</comment>
<reference evidence="9 10" key="1">
    <citation type="journal article" date="2020" name="IScience">
        <title>Genome Sequencing of the Endangered Kingdonia uniflora (Circaeasteraceae, Ranunculales) Reveals Potential Mechanisms of Evolutionary Specialization.</title>
        <authorList>
            <person name="Sun Y."/>
            <person name="Deng T."/>
            <person name="Zhang A."/>
            <person name="Moore M.J."/>
            <person name="Landis J.B."/>
            <person name="Lin N."/>
            <person name="Zhang H."/>
            <person name="Zhang X."/>
            <person name="Huang J."/>
            <person name="Zhang X."/>
            <person name="Sun H."/>
            <person name="Wang H."/>
        </authorList>
    </citation>
    <scope>NUCLEOTIDE SEQUENCE [LARGE SCALE GENOMIC DNA]</scope>
    <source>
        <strain evidence="9">TB1705</strain>
        <tissue evidence="9">Leaf</tissue>
    </source>
</reference>
<evidence type="ECO:0000256" key="6">
    <source>
        <dbReference type="ARBA" id="ARBA00022840"/>
    </source>
</evidence>
<dbReference type="InterPro" id="IPR029045">
    <property type="entry name" value="ClpP/crotonase-like_dom_sf"/>
</dbReference>
<dbReference type="EMBL" id="JACGCM010001466">
    <property type="protein sequence ID" value="KAF6154702.1"/>
    <property type="molecule type" value="Genomic_DNA"/>
</dbReference>
<dbReference type="SUPFAM" id="SSF52096">
    <property type="entry name" value="ClpP/crotonase"/>
    <property type="match status" value="1"/>
</dbReference>
<evidence type="ECO:0000256" key="2">
    <source>
        <dbReference type="ARBA" id="ARBA00022679"/>
    </source>
</evidence>
<dbReference type="AlphaFoldDB" id="A0A7J7MIQ8"/>
<evidence type="ECO:0000256" key="3">
    <source>
        <dbReference type="ARBA" id="ARBA00022741"/>
    </source>
</evidence>
<feature type="domain" description="CoA carboxyltransferase N-terminal" evidence="8">
    <location>
        <begin position="59"/>
        <end position="194"/>
    </location>
</feature>
<evidence type="ECO:0000313" key="9">
    <source>
        <dbReference type="EMBL" id="KAF6154702.1"/>
    </source>
</evidence>
<proteinExistence type="predicted"/>
<dbReference type="GO" id="GO:0009317">
    <property type="term" value="C:acetyl-CoA carboxylase complex"/>
    <property type="evidence" value="ECO:0007669"/>
    <property type="project" value="InterPro"/>
</dbReference>
<evidence type="ECO:0000256" key="4">
    <source>
        <dbReference type="ARBA" id="ARBA00022771"/>
    </source>
</evidence>
<dbReference type="GO" id="GO:0006633">
    <property type="term" value="P:fatty acid biosynthetic process"/>
    <property type="evidence" value="ECO:0007669"/>
    <property type="project" value="InterPro"/>
</dbReference>
<name>A0A7J7MIQ8_9MAGN</name>
<keyword evidence="5" id="KW-0862">Zinc</keyword>
<evidence type="ECO:0000256" key="7">
    <source>
        <dbReference type="SAM" id="MobiDB-lite"/>
    </source>
</evidence>
<keyword evidence="3" id="KW-0547">Nucleotide-binding</keyword>
<dbReference type="InterPro" id="IPR011762">
    <property type="entry name" value="COA_CT_N"/>
</dbReference>
<keyword evidence="6" id="KW-0067">ATP-binding</keyword>
<keyword evidence="4" id="KW-0863">Zinc-finger</keyword>
<dbReference type="GO" id="GO:2001295">
    <property type="term" value="P:malonyl-CoA biosynthetic process"/>
    <property type="evidence" value="ECO:0007669"/>
    <property type="project" value="TreeGrafter"/>
</dbReference>
<dbReference type="GO" id="GO:0008270">
    <property type="term" value="F:zinc ion binding"/>
    <property type="evidence" value="ECO:0007669"/>
    <property type="project" value="UniProtKB-KW"/>
</dbReference>
<comment type="subunit">
    <text evidence="1">Acetyl-CoA carboxylase is a heterohexamer composed of biotin carboxyl carrier protein, biotin carboxylase and 2 subunits each of ACCase subunit alpha and ACCase plastid-coded subunit beta (accD).</text>
</comment>
<dbReference type="Proteomes" id="UP000541444">
    <property type="component" value="Unassembled WGS sequence"/>
</dbReference>
<dbReference type="Gene3D" id="3.90.226.10">
    <property type="entry name" value="2-enoyl-CoA Hydratase, Chain A, domain 1"/>
    <property type="match status" value="2"/>
</dbReference>
<dbReference type="OrthoDB" id="10053020at2759"/>
<accession>A0A7J7MIQ8</accession>
<dbReference type="PRINTS" id="PR01070">
    <property type="entry name" value="ACCCTRFRASEB"/>
</dbReference>
<evidence type="ECO:0000313" key="10">
    <source>
        <dbReference type="Proteomes" id="UP000541444"/>
    </source>
</evidence>
<evidence type="ECO:0000259" key="8">
    <source>
        <dbReference type="PROSITE" id="PS50980"/>
    </source>
</evidence>
<dbReference type="InterPro" id="IPR034733">
    <property type="entry name" value="AcCoA_carboxyl_beta"/>
</dbReference>
<keyword evidence="10" id="KW-1185">Reference proteome</keyword>
<dbReference type="GO" id="GO:0005524">
    <property type="term" value="F:ATP binding"/>
    <property type="evidence" value="ECO:0007669"/>
    <property type="project" value="UniProtKB-KW"/>
</dbReference>
<dbReference type="PROSITE" id="PS50980">
    <property type="entry name" value="COA_CT_NTER"/>
    <property type="match status" value="1"/>
</dbReference>
<protein>
    <recommendedName>
        <fullName evidence="8">CoA carboxyltransferase N-terminal domain-containing protein</fullName>
    </recommendedName>
</protein>
<evidence type="ECO:0000256" key="1">
    <source>
        <dbReference type="ARBA" id="ARBA00011842"/>
    </source>
</evidence>
<organism evidence="9 10">
    <name type="scientific">Kingdonia uniflora</name>
    <dbReference type="NCBI Taxonomy" id="39325"/>
    <lineage>
        <taxon>Eukaryota</taxon>
        <taxon>Viridiplantae</taxon>
        <taxon>Streptophyta</taxon>
        <taxon>Embryophyta</taxon>
        <taxon>Tracheophyta</taxon>
        <taxon>Spermatophyta</taxon>
        <taxon>Magnoliopsida</taxon>
        <taxon>Ranunculales</taxon>
        <taxon>Circaeasteraceae</taxon>
        <taxon>Kingdonia</taxon>
    </lineage>
</organism>
<gene>
    <name evidence="9" type="ORF">GIB67_002925</name>
</gene>
<dbReference type="PANTHER" id="PTHR42995:SF5">
    <property type="entry name" value="ACETYL-COENZYME A CARBOXYLASE CARBOXYL TRANSFERASE SUBUNIT BETA, CHLOROPLASTIC"/>
    <property type="match status" value="1"/>
</dbReference>
<dbReference type="PANTHER" id="PTHR42995">
    <property type="entry name" value="ACETYL-COENZYME A CARBOXYLASE CARBOXYL TRANSFERASE SUBUNIT BETA, CHLOROPLASTIC"/>
    <property type="match status" value="1"/>
</dbReference>
<keyword evidence="4" id="KW-0479">Metal-binding</keyword>
<evidence type="ECO:0000256" key="5">
    <source>
        <dbReference type="ARBA" id="ARBA00022833"/>
    </source>
</evidence>
<dbReference type="Pfam" id="PF01039">
    <property type="entry name" value="Carboxyl_trans"/>
    <property type="match status" value="1"/>
</dbReference>